<evidence type="ECO:0000313" key="7">
    <source>
        <dbReference type="EMBL" id="KAI7842298.1"/>
    </source>
</evidence>
<keyword evidence="2" id="KW-1015">Disulfide bond</keyword>
<organism evidence="7 8">
    <name type="scientific">Chlorella ohadii</name>
    <dbReference type="NCBI Taxonomy" id="2649997"/>
    <lineage>
        <taxon>Eukaryota</taxon>
        <taxon>Viridiplantae</taxon>
        <taxon>Chlorophyta</taxon>
        <taxon>core chlorophytes</taxon>
        <taxon>Trebouxiophyceae</taxon>
        <taxon>Chlorellales</taxon>
        <taxon>Chlorellaceae</taxon>
        <taxon>Chlorella clade</taxon>
        <taxon>Chlorella</taxon>
    </lineage>
</organism>
<evidence type="ECO:0000259" key="6">
    <source>
        <dbReference type="SMART" id="SM00848"/>
    </source>
</evidence>
<dbReference type="PROSITE" id="PS00139">
    <property type="entry name" value="THIOL_PROTEASE_CYS"/>
    <property type="match status" value="1"/>
</dbReference>
<feature type="signal peptide" evidence="4">
    <location>
        <begin position="1"/>
        <end position="23"/>
    </location>
</feature>
<evidence type="ECO:0000256" key="3">
    <source>
        <dbReference type="SAM" id="MobiDB-lite"/>
    </source>
</evidence>
<feature type="domain" description="Cathepsin propeptide inhibitor" evidence="6">
    <location>
        <begin position="176"/>
        <end position="234"/>
    </location>
</feature>
<dbReference type="Pfam" id="PF00112">
    <property type="entry name" value="Peptidase_C1"/>
    <property type="match status" value="1"/>
</dbReference>
<evidence type="ECO:0008006" key="9">
    <source>
        <dbReference type="Google" id="ProtNLM"/>
    </source>
</evidence>
<dbReference type="EMBL" id="JADXDR010000053">
    <property type="protein sequence ID" value="KAI7842298.1"/>
    <property type="molecule type" value="Genomic_DNA"/>
</dbReference>
<dbReference type="SUPFAM" id="SSF54001">
    <property type="entry name" value="Cysteine proteinases"/>
    <property type="match status" value="1"/>
</dbReference>
<dbReference type="InterPro" id="IPR000169">
    <property type="entry name" value="Pept_cys_AS"/>
</dbReference>
<gene>
    <name evidence="7" type="ORF">COHA_003939</name>
</gene>
<dbReference type="Pfam" id="PF08246">
    <property type="entry name" value="Inhibitor_I29"/>
    <property type="match status" value="1"/>
</dbReference>
<dbReference type="SMART" id="SM00645">
    <property type="entry name" value="Pept_C1"/>
    <property type="match status" value="1"/>
</dbReference>
<feature type="domain" description="Peptidase C1A papain C-terminal" evidence="5">
    <location>
        <begin position="271"/>
        <end position="498"/>
    </location>
</feature>
<dbReference type="InterPro" id="IPR013128">
    <property type="entry name" value="Peptidase_C1A"/>
</dbReference>
<dbReference type="InterPro" id="IPR038765">
    <property type="entry name" value="Papain-like_cys_pep_sf"/>
</dbReference>
<keyword evidence="4" id="KW-0732">Signal</keyword>
<dbReference type="PANTHER" id="PTHR12411">
    <property type="entry name" value="CYSTEINE PROTEASE FAMILY C1-RELATED"/>
    <property type="match status" value="1"/>
</dbReference>
<feature type="region of interest" description="Disordered" evidence="3">
    <location>
        <begin position="245"/>
        <end position="271"/>
    </location>
</feature>
<sequence>MCKQCLLSLLLITLTVWAGHSSAQGIINCPSTDCPGCKEGLSCTGYPLDITEGPDAVGRCSFDGQSGCLYCSDTDPCPGTGWQCTRGVAYDVCTCPGGGCTPGSGTSAPAPSPAQPAAPATTTALPTVASTEQYLPAPPPSQPSQQLLQTVAAEASAVNAELQAALQSDASLRASFDGWQSDFGQSFQPGTAEYDQRLAIFKNTLQRMVAFNQQPGITYWVAPNRWSALTFDEFAAAALGGTIDESSADGGSAVPDQSVGTQGRRGLRQGMPSKVDWTAQGKVTQAKDQNPCGSCWSFAAVAAVESKLLIQGGPVGDFSEQLCLDCVPDGSCAGGPVADCLQYIAQHGVPTEDSYEYTAKKGQCQQASQATAAQTASPGYTRIQSGSRDALRQAVAAQPTVMIFKVDKSFQDYGGAVYTGSTGCGSSKKAHFVLVTGYEMPPNDVPFWIVKLSSIAGVGLQTQCTMDWVGGNCPKSCAMWGKQVGGACARATMQAWACAAKAAGMEAVAHKHSIISACGW</sequence>
<comment type="caution">
    <text evidence="7">The sequence shown here is derived from an EMBL/GenBank/DDBJ whole genome shotgun (WGS) entry which is preliminary data.</text>
</comment>
<comment type="similarity">
    <text evidence="1">Belongs to the peptidase C1 family.</text>
</comment>
<protein>
    <recommendedName>
        <fullName evidence="9">Peptidase C1A papain C-terminal domain-containing protein</fullName>
    </recommendedName>
</protein>
<evidence type="ECO:0000256" key="1">
    <source>
        <dbReference type="ARBA" id="ARBA00008455"/>
    </source>
</evidence>
<name>A0AAD5H651_9CHLO</name>
<accession>A0AAD5H651</accession>
<dbReference type="AlphaFoldDB" id="A0AAD5H651"/>
<evidence type="ECO:0000256" key="2">
    <source>
        <dbReference type="ARBA" id="ARBA00023157"/>
    </source>
</evidence>
<dbReference type="GO" id="GO:0008234">
    <property type="term" value="F:cysteine-type peptidase activity"/>
    <property type="evidence" value="ECO:0007669"/>
    <property type="project" value="InterPro"/>
</dbReference>
<feature type="chain" id="PRO_5042198561" description="Peptidase C1A papain C-terminal domain-containing protein" evidence="4">
    <location>
        <begin position="24"/>
        <end position="520"/>
    </location>
</feature>
<dbReference type="InterPro" id="IPR000668">
    <property type="entry name" value="Peptidase_C1A_C"/>
</dbReference>
<keyword evidence="8" id="KW-1185">Reference proteome</keyword>
<dbReference type="Gene3D" id="3.90.70.10">
    <property type="entry name" value="Cysteine proteinases"/>
    <property type="match status" value="1"/>
</dbReference>
<evidence type="ECO:0000256" key="4">
    <source>
        <dbReference type="SAM" id="SignalP"/>
    </source>
</evidence>
<dbReference type="CDD" id="cd02248">
    <property type="entry name" value="Peptidase_C1A"/>
    <property type="match status" value="1"/>
</dbReference>
<dbReference type="GO" id="GO:0006508">
    <property type="term" value="P:proteolysis"/>
    <property type="evidence" value="ECO:0007669"/>
    <property type="project" value="InterPro"/>
</dbReference>
<evidence type="ECO:0000259" key="5">
    <source>
        <dbReference type="SMART" id="SM00645"/>
    </source>
</evidence>
<dbReference type="InterPro" id="IPR039417">
    <property type="entry name" value="Peptidase_C1A_papain-like"/>
</dbReference>
<dbReference type="InterPro" id="IPR013201">
    <property type="entry name" value="Prot_inhib_I29"/>
</dbReference>
<proteinExistence type="inferred from homology"/>
<evidence type="ECO:0000313" key="8">
    <source>
        <dbReference type="Proteomes" id="UP001205105"/>
    </source>
</evidence>
<dbReference type="SMART" id="SM00848">
    <property type="entry name" value="Inhibitor_I29"/>
    <property type="match status" value="1"/>
</dbReference>
<reference evidence="7" key="1">
    <citation type="submission" date="2020-11" db="EMBL/GenBank/DDBJ databases">
        <title>Chlorella ohadii genome sequencing and assembly.</title>
        <authorList>
            <person name="Murik O."/>
            <person name="Treves H."/>
            <person name="Kedem I."/>
            <person name="Shotland Y."/>
            <person name="Kaplan A."/>
        </authorList>
    </citation>
    <scope>NUCLEOTIDE SEQUENCE</scope>
    <source>
        <strain evidence="7">1</strain>
    </source>
</reference>
<dbReference type="Proteomes" id="UP001205105">
    <property type="component" value="Unassembled WGS sequence"/>
</dbReference>